<keyword evidence="3" id="KW-1185">Reference proteome</keyword>
<dbReference type="Proteomes" id="UP000263900">
    <property type="component" value="Chromosome"/>
</dbReference>
<dbReference type="InterPro" id="IPR017850">
    <property type="entry name" value="Alkaline_phosphatase_core_sf"/>
</dbReference>
<gene>
    <name evidence="2" type="ORF">D3H65_29895</name>
</gene>
<dbReference type="InterPro" id="IPR002591">
    <property type="entry name" value="Phosphodiest/P_Trfase"/>
</dbReference>
<dbReference type="SUPFAM" id="SSF53649">
    <property type="entry name" value="Alkaline phosphatase-like"/>
    <property type="match status" value="1"/>
</dbReference>
<evidence type="ECO:0000313" key="2">
    <source>
        <dbReference type="EMBL" id="AXY77950.1"/>
    </source>
</evidence>
<sequence>MKKYILSFLIGGLALSASAQQARYVVLVTIDGFRPDFYMDASWGTPNLRMMKDSGACARGVNSIFPSVTYPNHTTIITGVPPAKHGVYYNAPFEPNGASGQWYFSYDSIKVPTLFDAVRKAGKRSANIIWPVTVGAPIDYNVPDIWSPKLKTDRREITAASTTPASLWNELQEKATGTLEAADFNMVKEELIMDENVARMGAYIIKTYKPSLTTLHLACTDHYEHAEGRDGHLVRRSVAGADRALGTILEALERAGIQDSTVVIVTGDHGFVDLKNSFQPNVILAQNGLMKDVKKDDWKAQFFSVGGSAFLHLKDKNDIQTLNQVRQLLNSLPAEQKRLFKIIERKQLDAIGADPNAALAITALNNTTFGGATTGAIVKPAKGGTHGYYPDFKEIQTGFVAYGPGISKGAIINEMSLTDIAPIVVQLLRLDFTTGKVPAGILKNN</sequence>
<dbReference type="OrthoDB" id="9779418at2"/>
<accession>A0A3B7MXY9</accession>
<organism evidence="2 3">
    <name type="scientific">Paraflavitalea soli</name>
    <dbReference type="NCBI Taxonomy" id="2315862"/>
    <lineage>
        <taxon>Bacteria</taxon>
        <taxon>Pseudomonadati</taxon>
        <taxon>Bacteroidota</taxon>
        <taxon>Chitinophagia</taxon>
        <taxon>Chitinophagales</taxon>
        <taxon>Chitinophagaceae</taxon>
        <taxon>Paraflavitalea</taxon>
    </lineage>
</organism>
<dbReference type="Gene3D" id="3.40.720.10">
    <property type="entry name" value="Alkaline Phosphatase, subunit A"/>
    <property type="match status" value="1"/>
</dbReference>
<dbReference type="PANTHER" id="PTHR10151">
    <property type="entry name" value="ECTONUCLEOTIDE PYROPHOSPHATASE/PHOSPHODIESTERASE"/>
    <property type="match status" value="1"/>
</dbReference>
<evidence type="ECO:0000313" key="3">
    <source>
        <dbReference type="Proteomes" id="UP000263900"/>
    </source>
</evidence>
<dbReference type="KEGG" id="pseg:D3H65_29895"/>
<dbReference type="GO" id="GO:0016787">
    <property type="term" value="F:hydrolase activity"/>
    <property type="evidence" value="ECO:0007669"/>
    <property type="project" value="UniProtKB-ARBA"/>
</dbReference>
<dbReference type="CDD" id="cd16018">
    <property type="entry name" value="Enpp"/>
    <property type="match status" value="1"/>
</dbReference>
<reference evidence="2 3" key="1">
    <citation type="submission" date="2018-09" db="EMBL/GenBank/DDBJ databases">
        <title>Genome sequencing of strain 6GH32-13.</title>
        <authorList>
            <person name="Weon H.-Y."/>
            <person name="Heo J."/>
            <person name="Kwon S.-W."/>
        </authorList>
    </citation>
    <scope>NUCLEOTIDE SEQUENCE [LARGE SCALE GENOMIC DNA]</scope>
    <source>
        <strain evidence="2 3">5GH32-13</strain>
    </source>
</reference>
<evidence type="ECO:0000256" key="1">
    <source>
        <dbReference type="SAM" id="SignalP"/>
    </source>
</evidence>
<proteinExistence type="predicted"/>
<dbReference type="Pfam" id="PF01663">
    <property type="entry name" value="Phosphodiest"/>
    <property type="match status" value="1"/>
</dbReference>
<keyword evidence="1" id="KW-0732">Signal</keyword>
<feature type="signal peptide" evidence="1">
    <location>
        <begin position="1"/>
        <end position="19"/>
    </location>
</feature>
<dbReference type="EMBL" id="CP032157">
    <property type="protein sequence ID" value="AXY77950.1"/>
    <property type="molecule type" value="Genomic_DNA"/>
</dbReference>
<name>A0A3B7MXY9_9BACT</name>
<feature type="chain" id="PRO_5017763624" evidence="1">
    <location>
        <begin position="20"/>
        <end position="445"/>
    </location>
</feature>
<protein>
    <submittedName>
        <fullName evidence="2">Alkaline phosphatase family protein</fullName>
    </submittedName>
</protein>
<dbReference type="AlphaFoldDB" id="A0A3B7MXY9"/>
<dbReference type="RefSeq" id="WP_119053823.1">
    <property type="nucleotide sequence ID" value="NZ_CP032157.1"/>
</dbReference>
<dbReference type="PANTHER" id="PTHR10151:SF120">
    <property type="entry name" value="BIS(5'-ADENOSYL)-TRIPHOSPHATASE"/>
    <property type="match status" value="1"/>
</dbReference>